<gene>
    <name evidence="2" type="ORF">PTSG_10983</name>
</gene>
<dbReference type="PANTHER" id="PTHR35075">
    <property type="entry name" value="A-KINASE ANCHOR PROTEIN 14"/>
    <property type="match status" value="1"/>
</dbReference>
<reference evidence="2" key="1">
    <citation type="submission" date="2009-08" db="EMBL/GenBank/DDBJ databases">
        <title>Annotation of Salpingoeca rosetta.</title>
        <authorList>
            <consortium name="The Broad Institute Genome Sequencing Platform"/>
            <person name="Russ C."/>
            <person name="Cuomo C."/>
            <person name="Burger G."/>
            <person name="Gray M.W."/>
            <person name="Holland P.W.H."/>
            <person name="King N."/>
            <person name="Lang F.B.F."/>
            <person name="Roger A.J."/>
            <person name="Ruiz-Trillo I."/>
            <person name="Young S.K."/>
            <person name="Zeng Q."/>
            <person name="Gargeya S."/>
            <person name="Alvarado L."/>
            <person name="Berlin A."/>
            <person name="Chapman S.B."/>
            <person name="Chen Z."/>
            <person name="Freedman E."/>
            <person name="Gellesch M."/>
            <person name="Goldberg J."/>
            <person name="Griggs A."/>
            <person name="Gujja S."/>
            <person name="Heilman E."/>
            <person name="Heiman D."/>
            <person name="Howarth C."/>
            <person name="Mehta T."/>
            <person name="Neiman D."/>
            <person name="Pearson M."/>
            <person name="Roberts A."/>
            <person name="Saif S."/>
            <person name="Shea T."/>
            <person name="Shenoy N."/>
            <person name="Sisk P."/>
            <person name="Stolte C."/>
            <person name="Sykes S."/>
            <person name="White J."/>
            <person name="Yandava C."/>
            <person name="Haas B."/>
            <person name="Nusbaum C."/>
            <person name="Birren B."/>
        </authorList>
    </citation>
    <scope>NUCLEOTIDE SEQUENCE [LARGE SCALE GENOMIC DNA]</scope>
    <source>
        <strain evidence="2">ATCC 50818</strain>
    </source>
</reference>
<evidence type="ECO:0000313" key="3">
    <source>
        <dbReference type="Proteomes" id="UP000007799"/>
    </source>
</evidence>
<sequence>MADDSQSEASSGSLVDERLDEAAAEMVARILQSVKKKMEERPQSGQLSPGTEQEDAGGKTTTTTITTTSVPDSRLSSARTTGSSFSRPTTADIRSMSTNVVKTALQSAMQRLTALTADELNWDSAKLIIETVVEGWAISDMWKYHVAKEAEGAGYVQACVTWSIPMRRRPVPNATAYTMFNLNKTEHGISVEWQLEQQRLKHDATQPCREQWLHDVVASKRIVHDAFKI</sequence>
<dbReference type="EMBL" id="GL832994">
    <property type="protein sequence ID" value="EGD81041.1"/>
    <property type="molecule type" value="Genomic_DNA"/>
</dbReference>
<protein>
    <submittedName>
        <fullName evidence="2">Uncharacterized protein</fullName>
    </submittedName>
</protein>
<dbReference type="GO" id="GO:0034237">
    <property type="term" value="F:protein kinase A regulatory subunit binding"/>
    <property type="evidence" value="ECO:0007669"/>
    <property type="project" value="TreeGrafter"/>
</dbReference>
<evidence type="ECO:0000256" key="1">
    <source>
        <dbReference type="SAM" id="MobiDB-lite"/>
    </source>
</evidence>
<dbReference type="Pfam" id="PF14469">
    <property type="entry name" value="AKAP28"/>
    <property type="match status" value="1"/>
</dbReference>
<dbReference type="RefSeq" id="XP_004987911.1">
    <property type="nucleotide sequence ID" value="XM_004987854.1"/>
</dbReference>
<name>F2USD2_SALR5</name>
<dbReference type="InterPro" id="IPR053084">
    <property type="entry name" value="AKAP"/>
</dbReference>
<dbReference type="KEGG" id="sre:PTSG_10983"/>
<feature type="region of interest" description="Disordered" evidence="1">
    <location>
        <begin position="33"/>
        <end position="90"/>
    </location>
</feature>
<accession>F2USD2</accession>
<feature type="compositionally biased region" description="Polar residues" evidence="1">
    <location>
        <begin position="69"/>
        <end position="89"/>
    </location>
</feature>
<dbReference type="InParanoid" id="F2USD2"/>
<dbReference type="AlphaFoldDB" id="F2USD2"/>
<proteinExistence type="predicted"/>
<keyword evidence="3" id="KW-1185">Reference proteome</keyword>
<dbReference type="GeneID" id="16068438"/>
<dbReference type="PANTHER" id="PTHR35075:SF1">
    <property type="entry name" value="A-KINASE ANCHOR PROTEIN 14"/>
    <property type="match status" value="1"/>
</dbReference>
<dbReference type="OrthoDB" id="2148342at2759"/>
<dbReference type="GO" id="GO:0005952">
    <property type="term" value="C:cAMP-dependent protein kinase complex"/>
    <property type="evidence" value="ECO:0007669"/>
    <property type="project" value="TreeGrafter"/>
</dbReference>
<evidence type="ECO:0000313" key="2">
    <source>
        <dbReference type="EMBL" id="EGD81041.1"/>
    </source>
</evidence>
<dbReference type="InterPro" id="IPR025663">
    <property type="entry name" value="AKAP_28"/>
</dbReference>
<organism evidence="3">
    <name type="scientific">Salpingoeca rosetta (strain ATCC 50818 / BSB-021)</name>
    <dbReference type="NCBI Taxonomy" id="946362"/>
    <lineage>
        <taxon>Eukaryota</taxon>
        <taxon>Choanoflagellata</taxon>
        <taxon>Craspedida</taxon>
        <taxon>Salpingoecidae</taxon>
        <taxon>Salpingoeca</taxon>
    </lineage>
</organism>
<dbReference type="Proteomes" id="UP000007799">
    <property type="component" value="Unassembled WGS sequence"/>
</dbReference>